<organism evidence="1 2">
    <name type="scientific">Jaapia argillacea MUCL 33604</name>
    <dbReference type="NCBI Taxonomy" id="933084"/>
    <lineage>
        <taxon>Eukaryota</taxon>
        <taxon>Fungi</taxon>
        <taxon>Dikarya</taxon>
        <taxon>Basidiomycota</taxon>
        <taxon>Agaricomycotina</taxon>
        <taxon>Agaricomycetes</taxon>
        <taxon>Agaricomycetidae</taxon>
        <taxon>Jaapiales</taxon>
        <taxon>Jaapiaceae</taxon>
        <taxon>Jaapia</taxon>
    </lineage>
</organism>
<reference evidence="2" key="1">
    <citation type="journal article" date="2014" name="Proc. Natl. Acad. Sci. U.S.A.">
        <title>Extensive sampling of basidiomycete genomes demonstrates inadequacy of the white-rot/brown-rot paradigm for wood decay fungi.</title>
        <authorList>
            <person name="Riley R."/>
            <person name="Salamov A.A."/>
            <person name="Brown D.W."/>
            <person name="Nagy L.G."/>
            <person name="Floudas D."/>
            <person name="Held B.W."/>
            <person name="Levasseur A."/>
            <person name="Lombard V."/>
            <person name="Morin E."/>
            <person name="Otillar R."/>
            <person name="Lindquist E.A."/>
            <person name="Sun H."/>
            <person name="LaButti K.M."/>
            <person name="Schmutz J."/>
            <person name="Jabbour D."/>
            <person name="Luo H."/>
            <person name="Baker S.E."/>
            <person name="Pisabarro A.G."/>
            <person name="Walton J.D."/>
            <person name="Blanchette R.A."/>
            <person name="Henrissat B."/>
            <person name="Martin F."/>
            <person name="Cullen D."/>
            <person name="Hibbett D.S."/>
            <person name="Grigoriev I.V."/>
        </authorList>
    </citation>
    <scope>NUCLEOTIDE SEQUENCE [LARGE SCALE GENOMIC DNA]</scope>
    <source>
        <strain evidence="2">MUCL 33604</strain>
    </source>
</reference>
<keyword evidence="2" id="KW-1185">Reference proteome</keyword>
<name>A0A067QN32_9AGAM</name>
<protein>
    <submittedName>
        <fullName evidence="1">Uncharacterized protein</fullName>
    </submittedName>
</protein>
<dbReference type="InParanoid" id="A0A067QN32"/>
<feature type="non-terminal residue" evidence="1">
    <location>
        <position position="1"/>
    </location>
</feature>
<sequence length="60" mass="7292">VLHPTYKLSYFWKRKWPDDWIETTVELVHDKWTAHYKPHSSSPVLSTPVHHHRCSLPLFR</sequence>
<dbReference type="EMBL" id="KL197709">
    <property type="protein sequence ID" value="KDQ64036.1"/>
    <property type="molecule type" value="Genomic_DNA"/>
</dbReference>
<accession>A0A067QN32</accession>
<dbReference type="OrthoDB" id="3359487at2759"/>
<dbReference type="Proteomes" id="UP000027265">
    <property type="component" value="Unassembled WGS sequence"/>
</dbReference>
<evidence type="ECO:0000313" key="2">
    <source>
        <dbReference type="Proteomes" id="UP000027265"/>
    </source>
</evidence>
<dbReference type="AlphaFoldDB" id="A0A067QN32"/>
<proteinExistence type="predicted"/>
<evidence type="ECO:0000313" key="1">
    <source>
        <dbReference type="EMBL" id="KDQ64036.1"/>
    </source>
</evidence>
<dbReference type="HOGENOM" id="CLU_3019881_0_0_1"/>
<gene>
    <name evidence="1" type="ORF">JAAARDRAFT_118748</name>
</gene>